<feature type="compositionally biased region" description="Polar residues" evidence="1">
    <location>
        <begin position="232"/>
        <end position="242"/>
    </location>
</feature>
<dbReference type="EMBL" id="BQNB010013175">
    <property type="protein sequence ID" value="GJT12772.1"/>
    <property type="molecule type" value="Genomic_DNA"/>
</dbReference>
<dbReference type="CDD" id="cd09272">
    <property type="entry name" value="RNase_HI_RT_Ty1"/>
    <property type="match status" value="1"/>
</dbReference>
<accession>A0ABQ5BG55</accession>
<dbReference type="Proteomes" id="UP001151760">
    <property type="component" value="Unassembled WGS sequence"/>
</dbReference>
<reference evidence="2" key="2">
    <citation type="submission" date="2022-01" db="EMBL/GenBank/DDBJ databases">
        <authorList>
            <person name="Yamashiro T."/>
            <person name="Shiraishi A."/>
            <person name="Satake H."/>
            <person name="Nakayama K."/>
        </authorList>
    </citation>
    <scope>NUCLEOTIDE SEQUENCE</scope>
</reference>
<gene>
    <name evidence="2" type="ORF">Tco_0859814</name>
</gene>
<feature type="region of interest" description="Disordered" evidence="1">
    <location>
        <begin position="318"/>
        <end position="347"/>
    </location>
</feature>
<evidence type="ECO:0008006" key="4">
    <source>
        <dbReference type="Google" id="ProtNLM"/>
    </source>
</evidence>
<feature type="compositionally biased region" description="Polar residues" evidence="1">
    <location>
        <begin position="210"/>
        <end position="223"/>
    </location>
</feature>
<evidence type="ECO:0000256" key="1">
    <source>
        <dbReference type="SAM" id="MobiDB-lite"/>
    </source>
</evidence>
<keyword evidence="3" id="KW-1185">Reference proteome</keyword>
<feature type="compositionally biased region" description="Polar residues" evidence="1">
    <location>
        <begin position="330"/>
        <end position="340"/>
    </location>
</feature>
<evidence type="ECO:0000313" key="3">
    <source>
        <dbReference type="Proteomes" id="UP001151760"/>
    </source>
</evidence>
<feature type="region of interest" description="Disordered" evidence="1">
    <location>
        <begin position="531"/>
        <end position="555"/>
    </location>
</feature>
<sequence>MLVVIWTEKVPQVPVKYLVENWFVGVLRNSNQWLFPQLRLNMLLLLGVVAIAISNNPVLHSRTKHIDIRYHLIRDHILKGDIELHFIPTEYQLADIFTKPLNEHTFTRLKAKLEEIIYSDLVTKLLNKSRLKYVSYPRFISCALQVLLGSDYTRDENFGFLPGILSNSNFTKDPSKVTDIELTTHMITINSQKDSVSPLPLAAKLKKGKSQNMTPTIPNTGLPSTLDEGTRKSQTLFESTATHPKDSRGNIQSLDRDLTSTTSGKGTAKTTLCLEGSLGDKDSGGNIPPANMEPIHPNVVDLPGLVLKAFLLSDDEAQESEEDILGADKPQSSHAPSTEASDTDSSCDDILKKYDNILPLTERQLVKDQIDKLVEASMSPLDKSSNTISDLYKGLNIITELLKEIKNAVKDDFVIKKISEATKSFTKFSTNIIDLQFFVNTLQAHALKQDEELSAWAKSSTNMAWNLGSRLSGLERAQNHIQSSMSSLKEDTHSIKTMMSEMYEVFKGQSSGSVTPTLSLTHILANVEGENATNTATEEPPSHTEGETNDQKLAI</sequence>
<evidence type="ECO:0000313" key="2">
    <source>
        <dbReference type="EMBL" id="GJT12772.1"/>
    </source>
</evidence>
<protein>
    <recommendedName>
        <fullName evidence="4">Retrovirus-related Pol polyprotein from transposon TNT 1-94</fullName>
    </recommendedName>
</protein>
<name>A0ABQ5BG55_9ASTR</name>
<feature type="compositionally biased region" description="Low complexity" evidence="1">
    <location>
        <begin position="259"/>
        <end position="268"/>
    </location>
</feature>
<organism evidence="2 3">
    <name type="scientific">Tanacetum coccineum</name>
    <dbReference type="NCBI Taxonomy" id="301880"/>
    <lineage>
        <taxon>Eukaryota</taxon>
        <taxon>Viridiplantae</taxon>
        <taxon>Streptophyta</taxon>
        <taxon>Embryophyta</taxon>
        <taxon>Tracheophyta</taxon>
        <taxon>Spermatophyta</taxon>
        <taxon>Magnoliopsida</taxon>
        <taxon>eudicotyledons</taxon>
        <taxon>Gunneridae</taxon>
        <taxon>Pentapetalae</taxon>
        <taxon>asterids</taxon>
        <taxon>campanulids</taxon>
        <taxon>Asterales</taxon>
        <taxon>Asteraceae</taxon>
        <taxon>Asteroideae</taxon>
        <taxon>Anthemideae</taxon>
        <taxon>Anthemidinae</taxon>
        <taxon>Tanacetum</taxon>
    </lineage>
</organism>
<comment type="caution">
    <text evidence="2">The sequence shown here is derived from an EMBL/GenBank/DDBJ whole genome shotgun (WGS) entry which is preliminary data.</text>
</comment>
<feature type="compositionally biased region" description="Basic and acidic residues" evidence="1">
    <location>
        <begin position="243"/>
        <end position="258"/>
    </location>
</feature>
<feature type="compositionally biased region" description="Basic and acidic residues" evidence="1">
    <location>
        <begin position="540"/>
        <end position="555"/>
    </location>
</feature>
<proteinExistence type="predicted"/>
<reference evidence="2" key="1">
    <citation type="journal article" date="2022" name="Int. J. Mol. Sci.">
        <title>Draft Genome of Tanacetum Coccineum: Genomic Comparison of Closely Related Tanacetum-Family Plants.</title>
        <authorList>
            <person name="Yamashiro T."/>
            <person name="Shiraishi A."/>
            <person name="Nakayama K."/>
            <person name="Satake H."/>
        </authorList>
    </citation>
    <scope>NUCLEOTIDE SEQUENCE</scope>
</reference>
<feature type="region of interest" description="Disordered" evidence="1">
    <location>
        <begin position="205"/>
        <end position="268"/>
    </location>
</feature>